<dbReference type="GO" id="GO:0007005">
    <property type="term" value="P:mitochondrion organization"/>
    <property type="evidence" value="ECO:0007669"/>
    <property type="project" value="TreeGrafter"/>
</dbReference>
<evidence type="ECO:0000256" key="5">
    <source>
        <dbReference type="ARBA" id="ARBA00022927"/>
    </source>
</evidence>
<dbReference type="OrthoDB" id="5835136at2759"/>
<feature type="transmembrane region" description="Helical" evidence="9">
    <location>
        <begin position="387"/>
        <end position="407"/>
    </location>
</feature>
<feature type="region of interest" description="Disordered" evidence="8">
    <location>
        <begin position="175"/>
        <end position="202"/>
    </location>
</feature>
<dbReference type="PANTHER" id="PTHR12289">
    <property type="entry name" value="METAXIN RELATED"/>
    <property type="match status" value="1"/>
</dbReference>
<comment type="similarity">
    <text evidence="2">Belongs to the metaxin family.</text>
</comment>
<gene>
    <name evidence="12" type="ORF">BDY17DRAFT_80005</name>
</gene>
<sequence>MQSSCTSSLASPPAQCISPPDNPMELYILGPAFGLPSIDAECNAAVALLQHLHPTTSNWHLIPTHDQTRHLPYLLDDQKTYEGFQAIQTHLQPISTSNNDNALQSATSTALTSLLDSRAQPLLDITLYTSSENYRSATRPAFTRLLPWYANYTVPPRRRADAKKRTAQLGISHIDVDEEDPHEDLSGRGGAGDVASVGKEPQFEAESQRKAASLLLPRKDTLRSLLRRPEHSAIFRLHALAEAFFEPLSNMLEEREFFLGTEEMQAVDCAVYGYLSLMLFPELPQGWLRKMLRGKYPALVRFTERMHERLKMGTDVGDVMGRGKSVAADAATHSLNLPWAARQSSSFTDAVTVIASDLAARIPYIGLGRVEHIPATPRKHPLWEKRWFPAFLATTAASIGFGTYYAFVLGFLEWPRGEQVQIFGRKRFADYGHLGAALAGSASHALLFFNTSLTMTSCVVTRGGPNSTAAGVVQYATLCRTFLARSRRRKCRYWASLRLARDAVAVAKTWERLCS</sequence>
<dbReference type="InterPro" id="IPR036282">
    <property type="entry name" value="Glutathione-S-Trfase_C_sf"/>
</dbReference>
<proteinExistence type="inferred from homology"/>
<evidence type="ECO:0000256" key="2">
    <source>
        <dbReference type="ARBA" id="ARBA00009170"/>
    </source>
</evidence>
<protein>
    <submittedName>
        <fullName evidence="12">Tom37 C-terminal domain-containing protein</fullName>
    </submittedName>
</protein>
<dbReference type="EMBL" id="MU001632">
    <property type="protein sequence ID" value="KAF2486497.1"/>
    <property type="molecule type" value="Genomic_DNA"/>
</dbReference>
<evidence type="ECO:0000256" key="9">
    <source>
        <dbReference type="SAM" id="Phobius"/>
    </source>
</evidence>
<evidence type="ECO:0000256" key="6">
    <source>
        <dbReference type="ARBA" id="ARBA00023128"/>
    </source>
</evidence>
<keyword evidence="3" id="KW-0813">Transport</keyword>
<dbReference type="Pfam" id="PF17171">
    <property type="entry name" value="GST_C_6"/>
    <property type="match status" value="1"/>
</dbReference>
<dbReference type="GO" id="GO:0015031">
    <property type="term" value="P:protein transport"/>
    <property type="evidence" value="ECO:0007669"/>
    <property type="project" value="UniProtKB-KW"/>
</dbReference>
<evidence type="ECO:0000259" key="11">
    <source>
        <dbReference type="Pfam" id="PF17171"/>
    </source>
</evidence>
<keyword evidence="6" id="KW-0496">Mitochondrion</keyword>
<evidence type="ECO:0000256" key="4">
    <source>
        <dbReference type="ARBA" id="ARBA00022787"/>
    </source>
</evidence>
<dbReference type="InterPro" id="IPR033468">
    <property type="entry name" value="Metaxin_GST"/>
</dbReference>
<dbReference type="GO" id="GO:0001401">
    <property type="term" value="C:SAM complex"/>
    <property type="evidence" value="ECO:0007669"/>
    <property type="project" value="InterPro"/>
</dbReference>
<reference evidence="12" key="1">
    <citation type="journal article" date="2020" name="Stud. Mycol.">
        <title>101 Dothideomycetes genomes: a test case for predicting lifestyles and emergence of pathogens.</title>
        <authorList>
            <person name="Haridas S."/>
            <person name="Albert R."/>
            <person name="Binder M."/>
            <person name="Bloem J."/>
            <person name="Labutti K."/>
            <person name="Salamov A."/>
            <person name="Andreopoulos B."/>
            <person name="Baker S."/>
            <person name="Barry K."/>
            <person name="Bills G."/>
            <person name="Bluhm B."/>
            <person name="Cannon C."/>
            <person name="Castanera R."/>
            <person name="Culley D."/>
            <person name="Daum C."/>
            <person name="Ezra D."/>
            <person name="Gonzalez J."/>
            <person name="Henrissat B."/>
            <person name="Kuo A."/>
            <person name="Liang C."/>
            <person name="Lipzen A."/>
            <person name="Lutzoni F."/>
            <person name="Magnuson J."/>
            <person name="Mondo S."/>
            <person name="Nolan M."/>
            <person name="Ohm R."/>
            <person name="Pangilinan J."/>
            <person name="Park H.-J."/>
            <person name="Ramirez L."/>
            <person name="Alfaro M."/>
            <person name="Sun H."/>
            <person name="Tritt A."/>
            <person name="Yoshinaga Y."/>
            <person name="Zwiers L.-H."/>
            <person name="Turgeon B."/>
            <person name="Goodwin S."/>
            <person name="Spatafora J."/>
            <person name="Crous P."/>
            <person name="Grigoriev I."/>
        </authorList>
    </citation>
    <scope>NUCLEOTIDE SEQUENCE</scope>
    <source>
        <strain evidence="12">CBS 113389</strain>
    </source>
</reference>
<evidence type="ECO:0000259" key="10">
    <source>
        <dbReference type="Pfam" id="PF10568"/>
    </source>
</evidence>
<feature type="transmembrane region" description="Helical" evidence="9">
    <location>
        <begin position="428"/>
        <end position="449"/>
    </location>
</feature>
<keyword evidence="13" id="KW-1185">Reference proteome</keyword>
<dbReference type="Proteomes" id="UP000799767">
    <property type="component" value="Unassembled WGS sequence"/>
</dbReference>
<dbReference type="InterPro" id="IPR019564">
    <property type="entry name" value="Sam37/metaxin_N"/>
</dbReference>
<evidence type="ECO:0000256" key="8">
    <source>
        <dbReference type="SAM" id="MobiDB-lite"/>
    </source>
</evidence>
<dbReference type="PANTHER" id="PTHR12289:SF41">
    <property type="entry name" value="FAILED AXON CONNECTIONS-RELATED"/>
    <property type="match status" value="1"/>
</dbReference>
<evidence type="ECO:0000313" key="13">
    <source>
        <dbReference type="Proteomes" id="UP000799767"/>
    </source>
</evidence>
<evidence type="ECO:0000256" key="7">
    <source>
        <dbReference type="ARBA" id="ARBA00023136"/>
    </source>
</evidence>
<dbReference type="GeneID" id="54479722"/>
<organism evidence="12 13">
    <name type="scientific">Neohortaea acidophila</name>
    <dbReference type="NCBI Taxonomy" id="245834"/>
    <lineage>
        <taxon>Eukaryota</taxon>
        <taxon>Fungi</taxon>
        <taxon>Dikarya</taxon>
        <taxon>Ascomycota</taxon>
        <taxon>Pezizomycotina</taxon>
        <taxon>Dothideomycetes</taxon>
        <taxon>Dothideomycetidae</taxon>
        <taxon>Mycosphaerellales</taxon>
        <taxon>Teratosphaeriaceae</taxon>
        <taxon>Neohortaea</taxon>
    </lineage>
</organism>
<keyword evidence="4" id="KW-1000">Mitochondrion outer membrane</keyword>
<dbReference type="RefSeq" id="XP_033593066.1">
    <property type="nucleotide sequence ID" value="XM_033738721.1"/>
</dbReference>
<comment type="subcellular location">
    <subcellularLocation>
        <location evidence="1">Mitochondrion outer membrane</location>
    </subcellularLocation>
</comment>
<evidence type="ECO:0000256" key="3">
    <source>
        <dbReference type="ARBA" id="ARBA00022448"/>
    </source>
</evidence>
<evidence type="ECO:0000256" key="1">
    <source>
        <dbReference type="ARBA" id="ARBA00004294"/>
    </source>
</evidence>
<keyword evidence="5" id="KW-0653">Protein transport</keyword>
<dbReference type="Pfam" id="PF10568">
    <property type="entry name" value="Tom37"/>
    <property type="match status" value="1"/>
</dbReference>
<feature type="domain" description="Metaxin glutathione S-transferase" evidence="11">
    <location>
        <begin position="242"/>
        <end position="306"/>
    </location>
</feature>
<keyword evidence="9" id="KW-1133">Transmembrane helix</keyword>
<keyword evidence="9" id="KW-0812">Transmembrane</keyword>
<feature type="domain" description="Mitochondrial outer membrane transport complex Sam37/metaxin N-terminal" evidence="10">
    <location>
        <begin position="42"/>
        <end position="159"/>
    </location>
</feature>
<dbReference type="SUPFAM" id="SSF47616">
    <property type="entry name" value="GST C-terminal domain-like"/>
    <property type="match status" value="1"/>
</dbReference>
<evidence type="ECO:0000313" key="12">
    <source>
        <dbReference type="EMBL" id="KAF2486497.1"/>
    </source>
</evidence>
<name>A0A6A6Q510_9PEZI</name>
<dbReference type="InterPro" id="IPR050931">
    <property type="entry name" value="Mito_Protein_Transport_Metaxin"/>
</dbReference>
<accession>A0A6A6Q510</accession>
<keyword evidence="7 9" id="KW-0472">Membrane</keyword>
<dbReference type="AlphaFoldDB" id="A0A6A6Q510"/>